<dbReference type="SUPFAM" id="SSF56112">
    <property type="entry name" value="Protein kinase-like (PK-like)"/>
    <property type="match status" value="1"/>
</dbReference>
<evidence type="ECO:0000256" key="2">
    <source>
        <dbReference type="ARBA" id="ARBA00022679"/>
    </source>
</evidence>
<feature type="binding site" evidence="6">
    <location>
        <position position="78"/>
    </location>
    <ligand>
        <name>ATP</name>
        <dbReference type="ChEBI" id="CHEBI:30616"/>
    </ligand>
</feature>
<evidence type="ECO:0000313" key="8">
    <source>
        <dbReference type="EMBL" id="KAJ4495675.1"/>
    </source>
</evidence>
<comment type="caution">
    <text evidence="8">The sequence shown here is derived from an EMBL/GenBank/DDBJ whole genome shotgun (WGS) entry which is preliminary data.</text>
</comment>
<accession>A0A9W9B2Z6</accession>
<sequence>MPSALGFESPFIPSQLDEVENVDNYRPGGFHPVQIGDKFSAGRYRIIHKLGFGGSSTIWLARDEKFSDTGSGKLVAVKALRAEESTTDYPDLVIPRLLQQTGPSHYFRIVEDHFFVDGPNGRHQFLVSALAGPSVLAILDFPQRRRLRVDLAKKIARQAACALEHIHSAGFVHGDFTTSNLLFNLSHHAVEWSDDEVYLHLGDPVTDTVRTWTGEPIGPHAPSSLTEAIDHSLFTETKLLQENILVVDFGQAYTAAMPPEDQKPRTRLNYMSPEALFEDRAGPEADVWALGCAIFEIRAGFPLFDSFFSSHTEIITQMVCTLGRLPDPWWNTFKNQGQFGEDGRPKKNTKLLLSSIREQLCSLGNIPASNVDPMFENTEMKVDEKEVDLLADLLEKMMRYRPEDRIRIREVVNHSWFGYDI</sequence>
<keyword evidence="4 8" id="KW-0418">Kinase</keyword>
<dbReference type="InterPro" id="IPR017441">
    <property type="entry name" value="Protein_kinase_ATP_BS"/>
</dbReference>
<dbReference type="InterPro" id="IPR000719">
    <property type="entry name" value="Prot_kinase_dom"/>
</dbReference>
<dbReference type="Proteomes" id="UP001150238">
    <property type="component" value="Unassembled WGS sequence"/>
</dbReference>
<dbReference type="GO" id="GO:0004674">
    <property type="term" value="F:protein serine/threonine kinase activity"/>
    <property type="evidence" value="ECO:0007669"/>
    <property type="project" value="UniProtKB-KW"/>
</dbReference>
<evidence type="ECO:0000259" key="7">
    <source>
        <dbReference type="PROSITE" id="PS50011"/>
    </source>
</evidence>
<name>A0A9W9B2Z6_9AGAR</name>
<dbReference type="Gene3D" id="1.10.510.10">
    <property type="entry name" value="Transferase(Phosphotransferase) domain 1"/>
    <property type="match status" value="1"/>
</dbReference>
<reference evidence="8" key="1">
    <citation type="submission" date="2022-08" db="EMBL/GenBank/DDBJ databases">
        <authorList>
            <consortium name="DOE Joint Genome Institute"/>
            <person name="Min B."/>
            <person name="Riley R."/>
            <person name="Sierra-Patev S."/>
            <person name="Naranjo-Ortiz M."/>
            <person name="Looney B."/>
            <person name="Konkel Z."/>
            <person name="Slot J.C."/>
            <person name="Sakamoto Y."/>
            <person name="Steenwyk J.L."/>
            <person name="Rokas A."/>
            <person name="Carro J."/>
            <person name="Camarero S."/>
            <person name="Ferreira P."/>
            <person name="Molpeceres G."/>
            <person name="Ruiz-Duenas F.J."/>
            <person name="Serrano A."/>
            <person name="Henrissat B."/>
            <person name="Drula E."/>
            <person name="Hughes K.W."/>
            <person name="Mata J.L."/>
            <person name="Ishikawa N.K."/>
            <person name="Vargas-Isla R."/>
            <person name="Ushijima S."/>
            <person name="Smith C.A."/>
            <person name="Ahrendt S."/>
            <person name="Andreopoulos W."/>
            <person name="He G."/>
            <person name="Labutti K."/>
            <person name="Lipzen A."/>
            <person name="Ng V."/>
            <person name="Sandor L."/>
            <person name="Barry K."/>
            <person name="Martinez A.T."/>
            <person name="Xiao Y."/>
            <person name="Gibbons J.G."/>
            <person name="Terashima K."/>
            <person name="Hibbett D.S."/>
            <person name="Grigoriev I.V."/>
        </authorList>
    </citation>
    <scope>NUCLEOTIDE SEQUENCE</scope>
    <source>
        <strain evidence="8">Sp2 HRB7682 ss15</strain>
    </source>
</reference>
<evidence type="ECO:0000256" key="5">
    <source>
        <dbReference type="ARBA" id="ARBA00022840"/>
    </source>
</evidence>
<dbReference type="AlphaFoldDB" id="A0A9W9B2Z6"/>
<dbReference type="PANTHER" id="PTHR45646">
    <property type="entry name" value="SERINE/THREONINE-PROTEIN KINASE DOA-RELATED"/>
    <property type="match status" value="1"/>
</dbReference>
<dbReference type="GO" id="GO:0005524">
    <property type="term" value="F:ATP binding"/>
    <property type="evidence" value="ECO:0007669"/>
    <property type="project" value="UniProtKB-UniRule"/>
</dbReference>
<evidence type="ECO:0000256" key="3">
    <source>
        <dbReference type="ARBA" id="ARBA00022741"/>
    </source>
</evidence>
<evidence type="ECO:0000313" key="9">
    <source>
        <dbReference type="Proteomes" id="UP001150238"/>
    </source>
</evidence>
<reference evidence="8" key="2">
    <citation type="journal article" date="2023" name="Proc. Natl. Acad. Sci. U.S.A.">
        <title>A global phylogenomic analysis of the shiitake genus Lentinula.</title>
        <authorList>
            <person name="Sierra-Patev S."/>
            <person name="Min B."/>
            <person name="Naranjo-Ortiz M."/>
            <person name="Looney B."/>
            <person name="Konkel Z."/>
            <person name="Slot J.C."/>
            <person name="Sakamoto Y."/>
            <person name="Steenwyk J.L."/>
            <person name="Rokas A."/>
            <person name="Carro J."/>
            <person name="Camarero S."/>
            <person name="Ferreira P."/>
            <person name="Molpeceres G."/>
            <person name="Ruiz-Duenas F.J."/>
            <person name="Serrano A."/>
            <person name="Henrissat B."/>
            <person name="Drula E."/>
            <person name="Hughes K.W."/>
            <person name="Mata J.L."/>
            <person name="Ishikawa N.K."/>
            <person name="Vargas-Isla R."/>
            <person name="Ushijima S."/>
            <person name="Smith C.A."/>
            <person name="Donoghue J."/>
            <person name="Ahrendt S."/>
            <person name="Andreopoulos W."/>
            <person name="He G."/>
            <person name="LaButti K."/>
            <person name="Lipzen A."/>
            <person name="Ng V."/>
            <person name="Riley R."/>
            <person name="Sandor L."/>
            <person name="Barry K."/>
            <person name="Martinez A.T."/>
            <person name="Xiao Y."/>
            <person name="Gibbons J.G."/>
            <person name="Terashima K."/>
            <person name="Grigoriev I.V."/>
            <person name="Hibbett D."/>
        </authorList>
    </citation>
    <scope>NUCLEOTIDE SEQUENCE</scope>
    <source>
        <strain evidence="8">Sp2 HRB7682 ss15</strain>
    </source>
</reference>
<dbReference type="PROSITE" id="PS00107">
    <property type="entry name" value="PROTEIN_KINASE_ATP"/>
    <property type="match status" value="1"/>
</dbReference>
<dbReference type="InterPro" id="IPR011009">
    <property type="entry name" value="Kinase-like_dom_sf"/>
</dbReference>
<protein>
    <submittedName>
        <fullName evidence="8">Kinase-like domain-containing protein</fullName>
    </submittedName>
</protein>
<dbReference type="PROSITE" id="PS50011">
    <property type="entry name" value="PROTEIN_KINASE_DOM"/>
    <property type="match status" value="1"/>
</dbReference>
<organism evidence="8 9">
    <name type="scientific">Lentinula lateritia</name>
    <dbReference type="NCBI Taxonomy" id="40482"/>
    <lineage>
        <taxon>Eukaryota</taxon>
        <taxon>Fungi</taxon>
        <taxon>Dikarya</taxon>
        <taxon>Basidiomycota</taxon>
        <taxon>Agaricomycotina</taxon>
        <taxon>Agaricomycetes</taxon>
        <taxon>Agaricomycetidae</taxon>
        <taxon>Agaricales</taxon>
        <taxon>Marasmiineae</taxon>
        <taxon>Omphalotaceae</taxon>
        <taxon>Lentinula</taxon>
    </lineage>
</organism>
<keyword evidence="1" id="KW-0723">Serine/threonine-protein kinase</keyword>
<evidence type="ECO:0000256" key="4">
    <source>
        <dbReference type="ARBA" id="ARBA00022777"/>
    </source>
</evidence>
<gene>
    <name evidence="8" type="ORF">C8J55DRAFT_413139</name>
</gene>
<proteinExistence type="predicted"/>
<keyword evidence="3 6" id="KW-0547">Nucleotide-binding</keyword>
<dbReference type="Pfam" id="PF00069">
    <property type="entry name" value="Pkinase"/>
    <property type="match status" value="1"/>
</dbReference>
<feature type="domain" description="Protein kinase" evidence="7">
    <location>
        <begin position="44"/>
        <end position="417"/>
    </location>
</feature>
<dbReference type="SMART" id="SM00220">
    <property type="entry name" value="S_TKc"/>
    <property type="match status" value="1"/>
</dbReference>
<dbReference type="Gene3D" id="3.30.200.20">
    <property type="entry name" value="Phosphorylase Kinase, domain 1"/>
    <property type="match status" value="1"/>
</dbReference>
<dbReference type="InterPro" id="IPR051175">
    <property type="entry name" value="CLK_kinases"/>
</dbReference>
<dbReference type="InterPro" id="IPR008266">
    <property type="entry name" value="Tyr_kinase_AS"/>
</dbReference>
<evidence type="ECO:0000256" key="6">
    <source>
        <dbReference type="PROSITE-ProRule" id="PRU10141"/>
    </source>
</evidence>
<keyword evidence="2" id="KW-0808">Transferase</keyword>
<keyword evidence="5 6" id="KW-0067">ATP-binding</keyword>
<evidence type="ECO:0000256" key="1">
    <source>
        <dbReference type="ARBA" id="ARBA00022527"/>
    </source>
</evidence>
<dbReference type="PROSITE" id="PS00109">
    <property type="entry name" value="PROTEIN_KINASE_TYR"/>
    <property type="match status" value="1"/>
</dbReference>
<dbReference type="EMBL" id="JANVFS010000001">
    <property type="protein sequence ID" value="KAJ4495675.1"/>
    <property type="molecule type" value="Genomic_DNA"/>
</dbReference>